<comment type="caution">
    <text evidence="5">The sequence shown here is derived from an EMBL/GenBank/DDBJ whole genome shotgun (WGS) entry which is preliminary data.</text>
</comment>
<dbReference type="Gene3D" id="1.50.10.100">
    <property type="entry name" value="Chondroitin AC/alginate lyase"/>
    <property type="match status" value="1"/>
</dbReference>
<dbReference type="InterPro" id="IPR008929">
    <property type="entry name" value="Chondroitin_lyas"/>
</dbReference>
<dbReference type="EMBL" id="JACIEP010000012">
    <property type="protein sequence ID" value="MBB4037286.1"/>
    <property type="molecule type" value="Genomic_DNA"/>
</dbReference>
<evidence type="ECO:0000313" key="6">
    <source>
        <dbReference type="Proteomes" id="UP000555103"/>
    </source>
</evidence>
<dbReference type="Pfam" id="PF07940">
    <property type="entry name" value="Hepar_II_III_C"/>
    <property type="match status" value="1"/>
</dbReference>
<evidence type="ECO:0000259" key="4">
    <source>
        <dbReference type="Pfam" id="PF16332"/>
    </source>
</evidence>
<dbReference type="Pfam" id="PF16332">
    <property type="entry name" value="DUF4962"/>
    <property type="match status" value="1"/>
</dbReference>
<dbReference type="SUPFAM" id="SSF48230">
    <property type="entry name" value="Chondroitin AC/alginate lyase"/>
    <property type="match status" value="1"/>
</dbReference>
<dbReference type="GO" id="GO:0030313">
    <property type="term" value="C:cell envelope"/>
    <property type="evidence" value="ECO:0007669"/>
    <property type="project" value="UniProtKB-SubCell"/>
</dbReference>
<evidence type="ECO:0008006" key="7">
    <source>
        <dbReference type="Google" id="ProtNLM"/>
    </source>
</evidence>
<feature type="signal peptide" evidence="2">
    <location>
        <begin position="1"/>
        <end position="21"/>
    </location>
</feature>
<dbReference type="RefSeq" id="WP_183308139.1">
    <property type="nucleotide sequence ID" value="NZ_JACIEP010000012.1"/>
</dbReference>
<evidence type="ECO:0000313" key="5">
    <source>
        <dbReference type="EMBL" id="MBB4037286.1"/>
    </source>
</evidence>
<evidence type="ECO:0000256" key="1">
    <source>
        <dbReference type="ARBA" id="ARBA00004196"/>
    </source>
</evidence>
<evidence type="ECO:0000259" key="3">
    <source>
        <dbReference type="Pfam" id="PF07940"/>
    </source>
</evidence>
<dbReference type="Gene3D" id="2.60.40.10">
    <property type="entry name" value="Immunoglobulins"/>
    <property type="match status" value="1"/>
</dbReference>
<comment type="subcellular location">
    <subcellularLocation>
        <location evidence="1">Cell envelope</location>
    </subcellularLocation>
</comment>
<feature type="chain" id="PRO_5032469802" description="Heparinase II/III-like protein" evidence="2">
    <location>
        <begin position="22"/>
        <end position="846"/>
    </location>
</feature>
<reference evidence="5 6" key="1">
    <citation type="submission" date="2020-08" db="EMBL/GenBank/DDBJ databases">
        <title>Genomic Encyclopedia of Type Strains, Phase IV (KMG-IV): sequencing the most valuable type-strain genomes for metagenomic binning, comparative biology and taxonomic classification.</title>
        <authorList>
            <person name="Goeker M."/>
        </authorList>
    </citation>
    <scope>NUCLEOTIDE SEQUENCE [LARGE SCALE GENOMIC DNA]</scope>
    <source>
        <strain evidence="5 6">DSM 104969</strain>
    </source>
</reference>
<feature type="domain" description="Heparinase II N-terminal" evidence="4">
    <location>
        <begin position="34"/>
        <end position="483"/>
    </location>
</feature>
<name>A0A840CPG5_9BACT</name>
<feature type="domain" description="Heparinase II/III-like C-terminal" evidence="3">
    <location>
        <begin position="498"/>
        <end position="700"/>
    </location>
</feature>
<proteinExistence type="predicted"/>
<dbReference type="Proteomes" id="UP000555103">
    <property type="component" value="Unassembled WGS sequence"/>
</dbReference>
<keyword evidence="2" id="KW-0732">Signal</keyword>
<dbReference type="InterPro" id="IPR013783">
    <property type="entry name" value="Ig-like_fold"/>
</dbReference>
<dbReference type="GO" id="GO:0016829">
    <property type="term" value="F:lyase activity"/>
    <property type="evidence" value="ECO:0007669"/>
    <property type="project" value="InterPro"/>
</dbReference>
<sequence length="846" mass="97607">MSAKYLVTVISSVFLLSSSFAQNKEIEKQPGQKALYPRYREWAVPTDGKVVNMNPPALLWPAKKGKTYKVRLSQDNTFPKENTIESSEIQWAMYSTHRKVNVGKWYWQYGTVTPAGIEWSDIYDFKVQENIPEFETPPIEEFLTDCSLSHPRLYVSPSELSDFKERNRNNPEAENIIKKAERQLKAPLPEEIPTRPRDTTDMTVSQRNVMMTFMYHRFGDKVKEPVKNLAMAYLLTGDIKYAATALKQALHLAEMNPEGYATREDFNSASIMLAMAVAYDVAYDIATPEEKQTLLKAISIRGNKFFNKYANEFETHSMDNHVWQHTLRRLCFTAIATMNDLPEARQWLSYCYEVWCCRFPILGGHDGGWHDGTSYFQVNFETFIYMPFIFKRFTGTDFFNIPYYRNLSRFLIYSYPKDSYSTGFGDNAENQNKPGKSYWGFADALARELHDPYARWYADEISEEKKEIVNESTNFSFYRLMTKNRYGDIIPRSPKHLPQSLLFRNAGFALMHNDVTNTPNDVMISFMDLPFGSTGHAHAAHNGFGINVGGKQMFGGSGHYSNFTDKHTLMHYRTRGHNTILADGMAQVIGENGYGWIARFRDTPAFTYVLGDATHAYGPITTPFWIDRMKQFEVKYTKENGFGDPGITRFRRHFIFLRPNIIVIYDELKAKRPVEWTWLLHSYNKMEKGDKENVIWGQNEVADSRVDIFCQQPSRSYITDEFFSPAINWKNRGGSDNGQPYEYAKHWHLEFSTLDKSESNRFLTIIQLDKKGTSKKIGSPESGQNGLWKINGWIIEAEMDGQKKPSLKIKNGKGDAVEYINQGKTIIREKGKIIDQLTDELPDIAR</sequence>
<dbReference type="InterPro" id="IPR012480">
    <property type="entry name" value="Hepar_II_III_C"/>
</dbReference>
<evidence type="ECO:0000256" key="2">
    <source>
        <dbReference type="SAM" id="SignalP"/>
    </source>
</evidence>
<protein>
    <recommendedName>
        <fullName evidence="7">Heparinase II/III-like protein</fullName>
    </recommendedName>
</protein>
<keyword evidence="6" id="KW-1185">Reference proteome</keyword>
<dbReference type="InterPro" id="IPR032518">
    <property type="entry name" value="HepII_N"/>
</dbReference>
<organism evidence="5 6">
    <name type="scientific">Dysgonomonas hofstadii</name>
    <dbReference type="NCBI Taxonomy" id="637886"/>
    <lineage>
        <taxon>Bacteria</taxon>
        <taxon>Pseudomonadati</taxon>
        <taxon>Bacteroidota</taxon>
        <taxon>Bacteroidia</taxon>
        <taxon>Bacteroidales</taxon>
        <taxon>Dysgonomonadaceae</taxon>
        <taxon>Dysgonomonas</taxon>
    </lineage>
</organism>
<gene>
    <name evidence="5" type="ORF">GGR21_003203</name>
</gene>
<dbReference type="Gene3D" id="2.70.98.70">
    <property type="match status" value="1"/>
</dbReference>
<dbReference type="AlphaFoldDB" id="A0A840CPG5"/>
<accession>A0A840CPG5</accession>